<dbReference type="EMBL" id="QUSL01000001">
    <property type="protein sequence ID" value="RGD87297.1"/>
    <property type="molecule type" value="Genomic_DNA"/>
</dbReference>
<accession>A0A3E3EHB0</accession>
<evidence type="ECO:0000256" key="1">
    <source>
        <dbReference type="ARBA" id="ARBA00001974"/>
    </source>
</evidence>
<dbReference type="Pfam" id="PF01206">
    <property type="entry name" value="TusA"/>
    <property type="match status" value="1"/>
</dbReference>
<dbReference type="AlphaFoldDB" id="A0A3E3EHB0"/>
<dbReference type="SUPFAM" id="SSF52821">
    <property type="entry name" value="Rhodanese/Cell cycle control phosphatase"/>
    <property type="match status" value="1"/>
</dbReference>
<dbReference type="PANTHER" id="PTHR43429">
    <property type="entry name" value="PYRIDINE NUCLEOTIDE-DISULFIDE OXIDOREDUCTASE DOMAIN-CONTAINING"/>
    <property type="match status" value="1"/>
</dbReference>
<evidence type="ECO:0000313" key="9">
    <source>
        <dbReference type="Proteomes" id="UP000261032"/>
    </source>
</evidence>
<gene>
    <name evidence="8" type="ORF">DXB93_01120</name>
</gene>
<comment type="cofactor">
    <cofactor evidence="1">
        <name>FAD</name>
        <dbReference type="ChEBI" id="CHEBI:57692"/>
    </cofactor>
</comment>
<protein>
    <submittedName>
        <fullName evidence="8">CoA-disulfide reductase</fullName>
        <ecNumber evidence="8">1.8.1.14</ecNumber>
    </submittedName>
</protein>
<dbReference type="Gene3D" id="3.40.1260.10">
    <property type="entry name" value="DsrEFH-like"/>
    <property type="match status" value="1"/>
</dbReference>
<dbReference type="Pfam" id="PF07992">
    <property type="entry name" value="Pyr_redox_2"/>
    <property type="match status" value="1"/>
</dbReference>
<dbReference type="InterPro" id="IPR032836">
    <property type="entry name" value="DsrE2-like"/>
</dbReference>
<dbReference type="SUPFAM" id="SSF64307">
    <property type="entry name" value="SirA-like"/>
    <property type="match status" value="1"/>
</dbReference>
<dbReference type="SUPFAM" id="SSF75169">
    <property type="entry name" value="DsrEFH-like"/>
    <property type="match status" value="1"/>
</dbReference>
<dbReference type="SMART" id="SM00450">
    <property type="entry name" value="RHOD"/>
    <property type="match status" value="1"/>
</dbReference>
<dbReference type="InterPro" id="IPR050260">
    <property type="entry name" value="FAD-bd_OxRdtase"/>
</dbReference>
<dbReference type="InterPro" id="IPR036873">
    <property type="entry name" value="Rhodanese-like_dom_sf"/>
</dbReference>
<dbReference type="PROSITE" id="PS01148">
    <property type="entry name" value="UPF0033"/>
    <property type="match status" value="1"/>
</dbReference>
<comment type="caution">
    <text evidence="8">The sequence shown here is derived from an EMBL/GenBank/DDBJ whole genome shotgun (WGS) entry which is preliminary data.</text>
</comment>
<dbReference type="PROSITE" id="PS50206">
    <property type="entry name" value="RHODANESE_3"/>
    <property type="match status" value="1"/>
</dbReference>
<dbReference type="GO" id="GO:0050451">
    <property type="term" value="F:CoA-disulfide reductase (NADPH) activity"/>
    <property type="evidence" value="ECO:0007669"/>
    <property type="project" value="UniProtKB-EC"/>
</dbReference>
<evidence type="ECO:0000256" key="4">
    <source>
        <dbReference type="ARBA" id="ARBA00022827"/>
    </source>
</evidence>
<keyword evidence="6" id="KW-0676">Redox-active center</keyword>
<keyword evidence="4" id="KW-0274">FAD</keyword>
<dbReference type="RefSeq" id="WP_117580194.1">
    <property type="nucleotide sequence ID" value="NZ_QUSL01000001.1"/>
</dbReference>
<dbReference type="NCBIfam" id="NF010037">
    <property type="entry name" value="PRK13512.1"/>
    <property type="match status" value="1"/>
</dbReference>
<dbReference type="Pfam" id="PF00581">
    <property type="entry name" value="Rhodanese"/>
    <property type="match status" value="1"/>
</dbReference>
<dbReference type="Gene3D" id="3.30.110.40">
    <property type="entry name" value="TusA-like domain"/>
    <property type="match status" value="1"/>
</dbReference>
<dbReference type="InterPro" id="IPR036868">
    <property type="entry name" value="TusA-like_sf"/>
</dbReference>
<dbReference type="Pfam" id="PF02852">
    <property type="entry name" value="Pyr_redox_dim"/>
    <property type="match status" value="1"/>
</dbReference>
<evidence type="ECO:0000256" key="6">
    <source>
        <dbReference type="ARBA" id="ARBA00023284"/>
    </source>
</evidence>
<feature type="domain" description="Rhodanese" evidence="7">
    <location>
        <begin position="468"/>
        <end position="554"/>
    </location>
</feature>
<dbReference type="InterPro" id="IPR023753">
    <property type="entry name" value="FAD/NAD-binding_dom"/>
</dbReference>
<dbReference type="InterPro" id="IPR001455">
    <property type="entry name" value="TusA-like"/>
</dbReference>
<dbReference type="InterPro" id="IPR027396">
    <property type="entry name" value="DsrEFH-like"/>
</dbReference>
<dbReference type="InterPro" id="IPR016156">
    <property type="entry name" value="FAD/NAD-linked_Rdtase_dimer_sf"/>
</dbReference>
<evidence type="ECO:0000256" key="2">
    <source>
        <dbReference type="ARBA" id="ARBA00009130"/>
    </source>
</evidence>
<name>A0A3E3EHB0_9FIRM</name>
<comment type="similarity">
    <text evidence="2">Belongs to the class-III pyridine nucleotide-disulfide oxidoreductase family.</text>
</comment>
<dbReference type="InterPro" id="IPR001763">
    <property type="entry name" value="Rhodanese-like_dom"/>
</dbReference>
<dbReference type="SUPFAM" id="SSF55424">
    <property type="entry name" value="FAD/NAD-linked reductases, dimerisation (C-terminal) domain"/>
    <property type="match status" value="1"/>
</dbReference>
<proteinExistence type="inferred from homology"/>
<dbReference type="Pfam" id="PF13686">
    <property type="entry name" value="DrsE_2"/>
    <property type="match status" value="1"/>
</dbReference>
<dbReference type="InterPro" id="IPR036188">
    <property type="entry name" value="FAD/NAD-bd_sf"/>
</dbReference>
<organism evidence="8 9">
    <name type="scientific">Thomasclavelia ramosa</name>
    <dbReference type="NCBI Taxonomy" id="1547"/>
    <lineage>
        <taxon>Bacteria</taxon>
        <taxon>Bacillati</taxon>
        <taxon>Bacillota</taxon>
        <taxon>Erysipelotrichia</taxon>
        <taxon>Erysipelotrichales</taxon>
        <taxon>Coprobacillaceae</taxon>
        <taxon>Thomasclavelia</taxon>
    </lineage>
</organism>
<dbReference type="Proteomes" id="UP000261032">
    <property type="component" value="Unassembled WGS sequence"/>
</dbReference>
<dbReference type="InterPro" id="IPR004099">
    <property type="entry name" value="Pyr_nucl-diS_OxRdtase_dimer"/>
</dbReference>
<reference evidence="8 9" key="1">
    <citation type="submission" date="2018-08" db="EMBL/GenBank/DDBJ databases">
        <title>A genome reference for cultivated species of the human gut microbiota.</title>
        <authorList>
            <person name="Zou Y."/>
            <person name="Xue W."/>
            <person name="Luo G."/>
        </authorList>
    </citation>
    <scope>NUCLEOTIDE SEQUENCE [LARGE SCALE GENOMIC DNA]</scope>
    <source>
        <strain evidence="8 9">OM06-4</strain>
    </source>
</reference>
<dbReference type="PRINTS" id="PR00411">
    <property type="entry name" value="PNDRDTASEI"/>
</dbReference>
<keyword evidence="5 8" id="KW-0560">Oxidoreductase</keyword>
<dbReference type="PRINTS" id="PR00368">
    <property type="entry name" value="FADPNR"/>
</dbReference>
<dbReference type="Gene3D" id="3.50.50.60">
    <property type="entry name" value="FAD/NAD(P)-binding domain"/>
    <property type="match status" value="2"/>
</dbReference>
<evidence type="ECO:0000313" key="8">
    <source>
        <dbReference type="EMBL" id="RGD87297.1"/>
    </source>
</evidence>
<sequence>MNTNQKILIVGGVAGGASAAARLRRLDESANIIMFEKDEYISFANCGLPYYIGGEITDQEALTLQTPDSFKARFNVDVRNFNEVTAITPETKTVTVYNHQLQKEYQESYDKLLLSMGAKPIKPNIPGINSNKVFTLRNIPDTYAIKEYVDTHKPKHAIVVGGGFIGIEMAENLHSTGINVTIVEMANQVISPIDYEMACEVHQHLISKGINLVLETELQAINEADNKLTVTLNNQTVDTDMVIMAIGVVPETKIVKNTEIATNSRGAIIVNDKMETSIKDIYAVGDAIEIKNFVTNKASYVPLAGPANKQGRIAADNICDFDRHYQGTQGSSILKVFDLTVASSGINEKTARELNLNYDKVYTYSANHAGYYPGAVNMSIKVLFDKSTGTILGAQIVGYDGVDKRMDVLAAAIRAKMTGFDLTELELCYAPPYGSAKDPVNMAGFVIENILTDKIKQYNWDDVASLPRDGSVILLDTRTELEYANGHIDGYINIPLDSLRTRLHELNLNKPIYVTCQIGLRGYIASRILSQNGFDAYNLNGGYRLYNTIFNQEHDEPKIKTMHPACPIENPETIKINACGLQCPGPIVKLSASLETAKDGDIIEIQTTDPAFATDLDGYCRRTGNELIELSCNKGISSAKIKKGQNSISNGNKNNKNMIVFSGDLDKAIASFIIANGAAAMGRKVTMFFTFWGLNIIRRPEKVKIKKNFISKMFAMMMPRGSKKLSLSKMNMGGMGAKMIRTIMKDKNIDSLEDLIKLAQDNGVELIACSMSMDVMGIKQEELIDGVTLSGVATMLANGEESDMSLFI</sequence>
<dbReference type="EC" id="1.8.1.14" evidence="8"/>
<dbReference type="Gene3D" id="3.40.250.10">
    <property type="entry name" value="Rhodanese-like domain"/>
    <property type="match status" value="1"/>
</dbReference>
<dbReference type="PANTHER" id="PTHR43429:SF1">
    <property type="entry name" value="NAD(P)H SULFUR OXIDOREDUCTASE (COA-DEPENDENT)"/>
    <property type="match status" value="1"/>
</dbReference>
<keyword evidence="3" id="KW-0285">Flavoprotein</keyword>
<evidence type="ECO:0000256" key="3">
    <source>
        <dbReference type="ARBA" id="ARBA00022630"/>
    </source>
</evidence>
<dbReference type="SUPFAM" id="SSF51905">
    <property type="entry name" value="FAD/NAD(P)-binding domain"/>
    <property type="match status" value="1"/>
</dbReference>
<evidence type="ECO:0000256" key="5">
    <source>
        <dbReference type="ARBA" id="ARBA00023002"/>
    </source>
</evidence>
<evidence type="ECO:0000259" key="7">
    <source>
        <dbReference type="PROSITE" id="PS50206"/>
    </source>
</evidence>